<keyword evidence="3" id="KW-1185">Reference proteome</keyword>
<reference evidence="2 3" key="1">
    <citation type="submission" date="2024-10" db="EMBL/GenBank/DDBJ databases">
        <title>Updated reference genomes for cyclostephanoid diatoms.</title>
        <authorList>
            <person name="Roberts W.R."/>
            <person name="Alverson A.J."/>
        </authorList>
    </citation>
    <scope>NUCLEOTIDE SEQUENCE [LARGE SCALE GENOMIC DNA]</scope>
    <source>
        <strain evidence="2 3">AJA228-03</strain>
    </source>
</reference>
<evidence type="ECO:0000313" key="3">
    <source>
        <dbReference type="Proteomes" id="UP001530377"/>
    </source>
</evidence>
<sequence length="1020" mass="116122">YTREFYDLELRLKNATEELDAAREDRNLHFRHRSSDGGGILPPLSQSPAEDDVVDACMSNPEAKTVSNIRDVDGAIFKGERQKCDGWNQGDKSTAIESLDKRRVEYRLIESKLRDEESEDTRFRPISSPTSTSCYRNGRRDRSLEGVRNGSTGGGSFSLLLSSSSSSPPPPPVFPIIRGSLSPPLSPDREKAGNLSFSHRSISSCLSGREAASPYHCCGNLSTYCEALSDDDNDHNDENYDCKSEQAEEKERETRRMVIDRLREEHASFSELLEDQPEFSKKWFDVKTRLVGLYDQIVRLEKSESSSIGGDSESFTTTTKNDQSYMSGWSSVLSESEDEILSHADDLECVMVSEALKYQRQQQISVYDDDSDEDAAVREDSEMLLMHPQSSIASEMGGSLEKREAKEEEDRLTRKQPSLSEAMNKRSNMGTANIDLEISSIQVVDSTLGEVALLLNSTHKQDNDAGKQIYYAAIIQEQWRKYVACKVFILMRRRALRYRMGRVMRDDNDDDAQINLLQTPRQEFSTWQESSAVSIQNQWRVYVRCKQLVSMRHRAAQYKALIPNDLSRLNFDTVAAVMIQSYWRKTKLYQKYKHQVKMVIVIQSMLRKYWLSTGKLYTDRREIVFRSSTLGIRLQCCRDGFVRVRSVAESTAGSPPSSSSSILRYGRIAAGDLVLNAVGIKLCSPIATNQWLDVIGRIRSASLPKTLVVANFPSKEVYHAAFVIQTHVRIWMANCLYDRKRKKECSSAEIETAKSSTYNTQKDPVARVLTSSSILIREQESTEIDHAAERLDSMRTEARFESEIEYHYEEEEQKEEGREFHVDRDNISSASHQLKVSLLREKFEQSAKEPILKEKDNCTLTSPRKLMAPQFLSSSGTPPPQEESSPNDMSELRVSVANIRQTWEVETSSPKSPKNAVPYSNVRYMMRSSDEAYFKKLQKNTEINRSRVKGSKKRILTPVENIKNLSAELIVLTQRMQSLPKFSPEWTLSKIEVNLVADELKYLVSEYSSSQIVRAVNVKE</sequence>
<evidence type="ECO:0000256" key="1">
    <source>
        <dbReference type="SAM" id="MobiDB-lite"/>
    </source>
</evidence>
<feature type="compositionally biased region" description="Polar residues" evidence="1">
    <location>
        <begin position="871"/>
        <end position="888"/>
    </location>
</feature>
<proteinExistence type="predicted"/>
<dbReference type="EMBL" id="JALLPB020000039">
    <property type="protein sequence ID" value="KAL3823349.1"/>
    <property type="molecule type" value="Genomic_DNA"/>
</dbReference>
<feature type="region of interest" description="Disordered" evidence="1">
    <location>
        <begin position="868"/>
        <end position="890"/>
    </location>
</feature>
<comment type="caution">
    <text evidence="2">The sequence shown here is derived from an EMBL/GenBank/DDBJ whole genome shotgun (WGS) entry which is preliminary data.</text>
</comment>
<feature type="compositionally biased region" description="Basic and acidic residues" evidence="1">
    <location>
        <begin position="400"/>
        <end position="413"/>
    </location>
</feature>
<dbReference type="Proteomes" id="UP001530377">
    <property type="component" value="Unassembled WGS sequence"/>
</dbReference>
<dbReference type="AlphaFoldDB" id="A0ABD3SFP9"/>
<evidence type="ECO:0008006" key="4">
    <source>
        <dbReference type="Google" id="ProtNLM"/>
    </source>
</evidence>
<feature type="region of interest" description="Disordered" evidence="1">
    <location>
        <begin position="30"/>
        <end position="51"/>
    </location>
</feature>
<feature type="non-terminal residue" evidence="2">
    <location>
        <position position="1"/>
    </location>
</feature>
<dbReference type="Gene3D" id="1.20.5.190">
    <property type="match status" value="1"/>
</dbReference>
<feature type="region of interest" description="Disordered" evidence="1">
    <location>
        <begin position="117"/>
        <end position="151"/>
    </location>
</feature>
<evidence type="ECO:0000313" key="2">
    <source>
        <dbReference type="EMBL" id="KAL3823349.1"/>
    </source>
</evidence>
<feature type="compositionally biased region" description="Polar residues" evidence="1">
    <location>
        <begin position="415"/>
        <end position="424"/>
    </location>
</feature>
<feature type="region of interest" description="Disordered" evidence="1">
    <location>
        <begin position="394"/>
        <end position="424"/>
    </location>
</feature>
<gene>
    <name evidence="2" type="ORF">ACHAXA_008844</name>
</gene>
<name>A0ABD3SFP9_9STRA</name>
<organism evidence="2 3">
    <name type="scientific">Cyclostephanos tholiformis</name>
    <dbReference type="NCBI Taxonomy" id="382380"/>
    <lineage>
        <taxon>Eukaryota</taxon>
        <taxon>Sar</taxon>
        <taxon>Stramenopiles</taxon>
        <taxon>Ochrophyta</taxon>
        <taxon>Bacillariophyta</taxon>
        <taxon>Coscinodiscophyceae</taxon>
        <taxon>Thalassiosirophycidae</taxon>
        <taxon>Stephanodiscales</taxon>
        <taxon>Stephanodiscaceae</taxon>
        <taxon>Cyclostephanos</taxon>
    </lineage>
</organism>
<protein>
    <recommendedName>
        <fullName evidence="4">IQ motif, EF-hand binding site</fullName>
    </recommendedName>
</protein>
<accession>A0ABD3SFP9</accession>